<gene>
    <name evidence="2" type="primary">madL</name>
    <name evidence="2" type="ORF">DS031_03695</name>
</gene>
<dbReference type="Pfam" id="PF03817">
    <property type="entry name" value="MadL"/>
    <property type="match status" value="1"/>
</dbReference>
<accession>A0A366XZV7</accession>
<dbReference type="EMBL" id="QOCW01000002">
    <property type="protein sequence ID" value="RBW71108.1"/>
    <property type="molecule type" value="Genomic_DNA"/>
</dbReference>
<name>A0A366XZV7_9BACI</name>
<dbReference type="AlphaFoldDB" id="A0A366XZV7"/>
<feature type="transmembrane region" description="Helical" evidence="1">
    <location>
        <begin position="34"/>
        <end position="51"/>
    </location>
</feature>
<evidence type="ECO:0000313" key="3">
    <source>
        <dbReference type="Proteomes" id="UP000253314"/>
    </source>
</evidence>
<dbReference type="OrthoDB" id="286752at2"/>
<proteinExistence type="predicted"/>
<dbReference type="Proteomes" id="UP000253314">
    <property type="component" value="Unassembled WGS sequence"/>
</dbReference>
<sequence>MVIYGVALLSICMLLGVFFGELLGKIVGVDSNIGGVGIAMLLLIFLSNYLIKKGKLNKPSESGIAFWSSMYIPIVVAMAAKQNVVAAVKAGPLALIAGVSAVVVSFALVPLLSKIGKNENQNELDTYQNETAAAYDEAK</sequence>
<keyword evidence="1" id="KW-1133">Transmembrane helix</keyword>
<evidence type="ECO:0000313" key="2">
    <source>
        <dbReference type="EMBL" id="RBW71108.1"/>
    </source>
</evidence>
<keyword evidence="1" id="KW-0472">Membrane</keyword>
<organism evidence="2 3">
    <name type="scientific">Bacillus taeanensis</name>
    <dbReference type="NCBI Taxonomy" id="273032"/>
    <lineage>
        <taxon>Bacteria</taxon>
        <taxon>Bacillati</taxon>
        <taxon>Bacillota</taxon>
        <taxon>Bacilli</taxon>
        <taxon>Bacillales</taxon>
        <taxon>Bacillaceae</taxon>
        <taxon>Bacillus</taxon>
    </lineage>
</organism>
<evidence type="ECO:0000256" key="1">
    <source>
        <dbReference type="SAM" id="Phobius"/>
    </source>
</evidence>
<dbReference type="NCBIfam" id="TIGR00807">
    <property type="entry name" value="malonate_madL"/>
    <property type="match status" value="1"/>
</dbReference>
<feature type="transmembrane region" description="Helical" evidence="1">
    <location>
        <begin position="92"/>
        <end position="112"/>
    </location>
</feature>
<dbReference type="RefSeq" id="WP_113804588.1">
    <property type="nucleotide sequence ID" value="NZ_QOCW01000002.1"/>
</dbReference>
<keyword evidence="3" id="KW-1185">Reference proteome</keyword>
<dbReference type="InterPro" id="IPR004690">
    <property type="entry name" value="Maln_transptMadL"/>
</dbReference>
<reference evidence="2 3" key="1">
    <citation type="submission" date="2018-07" db="EMBL/GenBank/DDBJ databases">
        <title>Lottiidibacillus patelloidae gen. nov., sp. nov., isolated from the intestinal tract of a marine limpet and the reclassification of B. taeanensis BH030017T, B. algicola KMM 3737T and B. hwajinpoensis SW-72T as genus Lottiidibacillus.</title>
        <authorList>
            <person name="Liu R."/>
            <person name="Huang Z."/>
        </authorList>
    </citation>
    <scope>NUCLEOTIDE SEQUENCE [LARGE SCALE GENOMIC DNA]</scope>
    <source>
        <strain evidence="2 3">BH030017</strain>
    </source>
</reference>
<dbReference type="GO" id="GO:0016020">
    <property type="term" value="C:membrane"/>
    <property type="evidence" value="ECO:0007669"/>
    <property type="project" value="InterPro"/>
</dbReference>
<feature type="transmembrane region" description="Helical" evidence="1">
    <location>
        <begin position="63"/>
        <end position="80"/>
    </location>
</feature>
<protein>
    <submittedName>
        <fullName evidence="2">Malonate transporter subunit MadL</fullName>
    </submittedName>
</protein>
<comment type="caution">
    <text evidence="2">The sequence shown here is derived from an EMBL/GenBank/DDBJ whole genome shotgun (WGS) entry which is preliminary data.</text>
</comment>
<keyword evidence="1" id="KW-0812">Transmembrane</keyword>